<protein>
    <submittedName>
        <fullName evidence="1">Uncharacterized protein</fullName>
    </submittedName>
</protein>
<reference evidence="1 2" key="1">
    <citation type="journal article" date="2011" name="Stand. Genomic Sci.">
        <title>Complete genome sequence of Treponema succinifaciens type strain (6091).</title>
        <authorList>
            <person name="Han C."/>
            <person name="Gronow S."/>
            <person name="Teshima H."/>
            <person name="Lapidus A."/>
            <person name="Nolan M."/>
            <person name="Lucas S."/>
            <person name="Hammon N."/>
            <person name="Deshpande S."/>
            <person name="Cheng J.F."/>
            <person name="Zeytun A."/>
            <person name="Tapia R."/>
            <person name="Goodwin L."/>
            <person name="Pitluck S."/>
            <person name="Liolios K."/>
            <person name="Pagani I."/>
            <person name="Ivanova N."/>
            <person name="Mavromatis K."/>
            <person name="Mikhailova N."/>
            <person name="Huntemann M."/>
            <person name="Pati A."/>
            <person name="Chen A."/>
            <person name="Palaniappan K."/>
            <person name="Land M."/>
            <person name="Hauser L."/>
            <person name="Brambilla E.M."/>
            <person name="Rohde M."/>
            <person name="Goker M."/>
            <person name="Woyke T."/>
            <person name="Bristow J."/>
            <person name="Eisen J.A."/>
            <person name="Markowitz V."/>
            <person name="Hugenholtz P."/>
            <person name="Kyrpides N.C."/>
            <person name="Klenk H.P."/>
            <person name="Detter J.C."/>
        </authorList>
    </citation>
    <scope>NUCLEOTIDE SEQUENCE [LARGE SCALE GENOMIC DNA]</scope>
    <source>
        <strain evidence="2">ATCC 33096 / DSM 2489 / 6091</strain>
    </source>
</reference>
<reference evidence="2" key="2">
    <citation type="submission" date="2011-04" db="EMBL/GenBank/DDBJ databases">
        <title>The complete genome of chromosome of Treponema succinifaciens DSM 2489.</title>
        <authorList>
            <person name="Lucas S."/>
            <person name="Copeland A."/>
            <person name="Lapidus A."/>
            <person name="Bruce D."/>
            <person name="Goodwin L."/>
            <person name="Pitluck S."/>
            <person name="Peters L."/>
            <person name="Kyrpides N."/>
            <person name="Mavromatis K."/>
            <person name="Ivanova N."/>
            <person name="Ovchinnikova G."/>
            <person name="Teshima H."/>
            <person name="Detter J.C."/>
            <person name="Tapia R."/>
            <person name="Han C."/>
            <person name="Land M."/>
            <person name="Hauser L."/>
            <person name="Markowitz V."/>
            <person name="Cheng J.-F."/>
            <person name="Hugenholtz P."/>
            <person name="Woyke T."/>
            <person name="Wu D."/>
            <person name="Gronow S."/>
            <person name="Wellnitz S."/>
            <person name="Brambilla E."/>
            <person name="Klenk H.-P."/>
            <person name="Eisen J.A."/>
        </authorList>
    </citation>
    <scope>NUCLEOTIDE SEQUENCE [LARGE SCALE GENOMIC DNA]</scope>
    <source>
        <strain evidence="2">ATCC 33096 / DSM 2489 / 6091</strain>
    </source>
</reference>
<gene>
    <name evidence="1" type="ordered locus">Tresu_1330</name>
</gene>
<dbReference type="AlphaFoldDB" id="F2NS01"/>
<dbReference type="HOGENOM" id="CLU_1271815_0_0_12"/>
<organism evidence="1 2">
    <name type="scientific">Treponema succinifaciens (strain ATCC 33096 / DSM 2489 / 6091)</name>
    <dbReference type="NCBI Taxonomy" id="869209"/>
    <lineage>
        <taxon>Bacteria</taxon>
        <taxon>Pseudomonadati</taxon>
        <taxon>Spirochaetota</taxon>
        <taxon>Spirochaetia</taxon>
        <taxon>Spirochaetales</taxon>
        <taxon>Treponemataceae</taxon>
        <taxon>Treponema</taxon>
    </lineage>
</organism>
<sequence length="217" mass="24778">MKILRPHYSAGAKILQEGKLNKKAGDEVEKKLNKSKSESAGNFLGEIIAESVFENPKMITKKFAEIKEKNEIYNIKIKKIFFQDKKIETSIFDDYPIEYDFEDEKCFDALVNDVLVKGGKYNNKFSSEAMKYSLSFYGIDLLDCIISENEYLEIKFKILSKLPSLCKTDSAFSSDCTIKGEDFDNVIEQPFEAKVVNAISRISYILSELKSCLGFEN</sequence>
<dbReference type="KEGG" id="tsu:Tresu_1330"/>
<dbReference type="EMBL" id="CP002631">
    <property type="protein sequence ID" value="AEB14237.1"/>
    <property type="molecule type" value="Genomic_DNA"/>
</dbReference>
<proteinExistence type="predicted"/>
<name>F2NS01_TRES6</name>
<evidence type="ECO:0000313" key="2">
    <source>
        <dbReference type="Proteomes" id="UP000006852"/>
    </source>
</evidence>
<keyword evidence="2" id="KW-1185">Reference proteome</keyword>
<evidence type="ECO:0000313" key="1">
    <source>
        <dbReference type="EMBL" id="AEB14237.1"/>
    </source>
</evidence>
<dbReference type="STRING" id="869209.Tresu_1330"/>
<dbReference type="Proteomes" id="UP000006852">
    <property type="component" value="Chromosome"/>
</dbReference>
<accession>F2NS01</accession>